<keyword evidence="2" id="KW-1185">Reference proteome</keyword>
<organism evidence="1 2">
    <name type="scientific">Allacma fusca</name>
    <dbReference type="NCBI Taxonomy" id="39272"/>
    <lineage>
        <taxon>Eukaryota</taxon>
        <taxon>Metazoa</taxon>
        <taxon>Ecdysozoa</taxon>
        <taxon>Arthropoda</taxon>
        <taxon>Hexapoda</taxon>
        <taxon>Collembola</taxon>
        <taxon>Symphypleona</taxon>
        <taxon>Sminthuridae</taxon>
        <taxon>Allacma</taxon>
    </lineage>
</organism>
<dbReference type="EMBL" id="CAJVCH010442891">
    <property type="protein sequence ID" value="CAG7819226.1"/>
    <property type="molecule type" value="Genomic_DNA"/>
</dbReference>
<evidence type="ECO:0000313" key="2">
    <source>
        <dbReference type="Proteomes" id="UP000708208"/>
    </source>
</evidence>
<feature type="non-terminal residue" evidence="1">
    <location>
        <position position="1"/>
    </location>
</feature>
<dbReference type="Proteomes" id="UP000708208">
    <property type="component" value="Unassembled WGS sequence"/>
</dbReference>
<accession>A0A8J2KJJ5</accession>
<reference evidence="1" key="1">
    <citation type="submission" date="2021-06" db="EMBL/GenBank/DDBJ databases">
        <authorList>
            <person name="Hodson N. C."/>
            <person name="Mongue J. A."/>
            <person name="Jaron S. K."/>
        </authorList>
    </citation>
    <scope>NUCLEOTIDE SEQUENCE</scope>
</reference>
<evidence type="ECO:0000313" key="1">
    <source>
        <dbReference type="EMBL" id="CAG7819226.1"/>
    </source>
</evidence>
<name>A0A8J2KJJ5_9HEXA</name>
<protein>
    <submittedName>
        <fullName evidence="1">Uncharacterized protein</fullName>
    </submittedName>
</protein>
<gene>
    <name evidence="1" type="ORF">AFUS01_LOCUS29688</name>
</gene>
<proteinExistence type="predicted"/>
<dbReference type="AlphaFoldDB" id="A0A8J2KJJ5"/>
<comment type="caution">
    <text evidence="1">The sequence shown here is derived from an EMBL/GenBank/DDBJ whole genome shotgun (WGS) entry which is preliminary data.</text>
</comment>
<sequence length="46" mass="5161">GPSRFNNLGLCILHTFPHVRLEGVHIGCVYVRSPMLIATVRQCNKL</sequence>